<dbReference type="Pfam" id="PF12763">
    <property type="entry name" value="EH"/>
    <property type="match status" value="1"/>
</dbReference>
<dbReference type="InterPro" id="IPR011992">
    <property type="entry name" value="EF-hand-dom_pair"/>
</dbReference>
<feature type="region of interest" description="Disordered" evidence="2">
    <location>
        <begin position="36"/>
        <end position="77"/>
    </location>
</feature>
<feature type="region of interest" description="Disordered" evidence="2">
    <location>
        <begin position="317"/>
        <end position="395"/>
    </location>
</feature>
<feature type="region of interest" description="Disordered" evidence="2">
    <location>
        <begin position="99"/>
        <end position="123"/>
    </location>
</feature>
<dbReference type="GO" id="GO:0006897">
    <property type="term" value="P:endocytosis"/>
    <property type="evidence" value="ECO:0007669"/>
    <property type="project" value="TreeGrafter"/>
</dbReference>
<dbReference type="GO" id="GO:0005886">
    <property type="term" value="C:plasma membrane"/>
    <property type="evidence" value="ECO:0007669"/>
    <property type="project" value="TreeGrafter"/>
</dbReference>
<evidence type="ECO:0000259" key="3">
    <source>
        <dbReference type="PROSITE" id="PS50031"/>
    </source>
</evidence>
<proteinExistence type="predicted"/>
<feature type="compositionally biased region" description="Acidic residues" evidence="2">
    <location>
        <begin position="63"/>
        <end position="75"/>
    </location>
</feature>
<organism evidence="5">
    <name type="scientific">Notodromas monacha</name>
    <dbReference type="NCBI Taxonomy" id="399045"/>
    <lineage>
        <taxon>Eukaryota</taxon>
        <taxon>Metazoa</taxon>
        <taxon>Ecdysozoa</taxon>
        <taxon>Arthropoda</taxon>
        <taxon>Crustacea</taxon>
        <taxon>Oligostraca</taxon>
        <taxon>Ostracoda</taxon>
        <taxon>Podocopa</taxon>
        <taxon>Podocopida</taxon>
        <taxon>Cypridocopina</taxon>
        <taxon>Cypridoidea</taxon>
        <taxon>Cyprididae</taxon>
        <taxon>Notodromas</taxon>
    </lineage>
</organism>
<evidence type="ECO:0000256" key="2">
    <source>
        <dbReference type="SAM" id="MobiDB-lite"/>
    </source>
</evidence>
<gene>
    <name evidence="5" type="ORF">NMOB1V02_LOCUS10114</name>
</gene>
<feature type="region of interest" description="Disordered" evidence="2">
    <location>
        <begin position="558"/>
        <end position="636"/>
    </location>
</feature>
<dbReference type="OrthoDB" id="10045710at2759"/>
<dbReference type="EMBL" id="OA885939">
    <property type="protein sequence ID" value="CAD7282490.1"/>
    <property type="molecule type" value="Genomic_DNA"/>
</dbReference>
<evidence type="ECO:0000256" key="1">
    <source>
        <dbReference type="SAM" id="Coils"/>
    </source>
</evidence>
<dbReference type="CDD" id="cd00052">
    <property type="entry name" value="EH"/>
    <property type="match status" value="1"/>
</dbReference>
<dbReference type="EMBL" id="CAJPEX010003902">
    <property type="protein sequence ID" value="CAG0922642.1"/>
    <property type="molecule type" value="Genomic_DNA"/>
</dbReference>
<accession>A0A7R9GJA0</accession>
<dbReference type="PANTHER" id="PTHR11216:SF174">
    <property type="entry name" value="GH06923P"/>
    <property type="match status" value="1"/>
</dbReference>
<evidence type="ECO:0000313" key="6">
    <source>
        <dbReference type="Proteomes" id="UP000678499"/>
    </source>
</evidence>
<dbReference type="GO" id="GO:0005737">
    <property type="term" value="C:cytoplasm"/>
    <property type="evidence" value="ECO:0007669"/>
    <property type="project" value="TreeGrafter"/>
</dbReference>
<keyword evidence="1" id="KW-0175">Coiled coil</keyword>
<feature type="compositionally biased region" description="Pro residues" evidence="2">
    <location>
        <begin position="606"/>
        <end position="617"/>
    </location>
</feature>
<dbReference type="GO" id="GO:0016197">
    <property type="term" value="P:endosomal transport"/>
    <property type="evidence" value="ECO:0007669"/>
    <property type="project" value="TreeGrafter"/>
</dbReference>
<protein>
    <submittedName>
        <fullName evidence="5">Uncharacterized protein</fullName>
    </submittedName>
</protein>
<dbReference type="Gene3D" id="1.10.238.10">
    <property type="entry name" value="EF-hand"/>
    <property type="match status" value="1"/>
</dbReference>
<dbReference type="SUPFAM" id="SSF47473">
    <property type="entry name" value="EF-hand"/>
    <property type="match status" value="1"/>
</dbReference>
<feature type="coiled-coil region" evidence="1">
    <location>
        <begin position="681"/>
        <end position="738"/>
    </location>
</feature>
<sequence length="759" mass="82628">MENQLSSTASVPRDLMSLTDENAEAFDAGRDLKLLCGGNDRLGIAPPSRSPSSSPSGSSSDTGDNDDVDDGDYTADDLTSLQREDKLWLRLATGEERRQLLGTEEESSDRHSSAGEEEEENVWRISGEQQCYYEEQFGKLRRDQDGYLSGQEARRFFEKSGLPIADLSSIWQLADVTQDGRLDKAEFFTAMHLTVLKRHKIEVPEVLPPCLHPSRILTTEDPRIKHPKAVRLTPEMVFAGVEKQNNIIPDGVMHLHTQRIRVDASEIKGIQRPTPRKTRPDVRQGGVVVVPSIPPPVGDDCIGPASLPPNFIAAPPPPPPVAHVHQKVPHVGGMPPPPPPRVPVRSHHARSSSLDLNKLDMDSPPGQPPAVPPRSSPAPAVKPRGHTLTGATDASGLSALMTSSLVINDARPSAFREYKRPGSGFCVHFTAMHLTVLKRHKIEVPEVLPPCLHPSRILTTEDPRIKHPKAVRLTPEMVFAGVEKQNNIIPDGVMHLHTQRIRVDASEIKGIQRPTPRKTRPDVRQGGVVVVPSIPPPVGDDCIGPASLPPNFIAAPPPPPPVAHVHQKVPHVGGMPPPPPPRVPVRSHHARSSSLDLNKLDMDSPPGQPPAVPPRSSPAPAVKPRGHTLTGASDASGLSALMTSSLVINDARPSAFREYKRPGSDEEGGEPGAAWTRSLCVLNWEDERKDMKERVAALLARIPLQNSEATREEVSAAVKWLQERRQTINAEIAELQSDLTFLVASRQVMEQSSGGTSEH</sequence>
<dbReference type="GO" id="GO:0005509">
    <property type="term" value="F:calcium ion binding"/>
    <property type="evidence" value="ECO:0007669"/>
    <property type="project" value="InterPro"/>
</dbReference>
<dbReference type="AlphaFoldDB" id="A0A7R9GJA0"/>
<dbReference type="PROSITE" id="PS50222">
    <property type="entry name" value="EF_HAND_2"/>
    <property type="match status" value="1"/>
</dbReference>
<feature type="compositionally biased region" description="Low complexity" evidence="2">
    <location>
        <begin position="50"/>
        <end position="62"/>
    </location>
</feature>
<dbReference type="PANTHER" id="PTHR11216">
    <property type="entry name" value="EH DOMAIN"/>
    <property type="match status" value="1"/>
</dbReference>
<feature type="domain" description="EH" evidence="3">
    <location>
        <begin position="129"/>
        <end position="214"/>
    </location>
</feature>
<reference evidence="5" key="1">
    <citation type="submission" date="2020-11" db="EMBL/GenBank/DDBJ databases">
        <authorList>
            <person name="Tran Van P."/>
        </authorList>
    </citation>
    <scope>NUCLEOTIDE SEQUENCE</scope>
</reference>
<feature type="compositionally biased region" description="Pro residues" evidence="2">
    <location>
        <begin position="365"/>
        <end position="376"/>
    </location>
</feature>
<dbReference type="InterPro" id="IPR000261">
    <property type="entry name" value="EH_dom"/>
</dbReference>
<dbReference type="Proteomes" id="UP000678499">
    <property type="component" value="Unassembled WGS sequence"/>
</dbReference>
<feature type="domain" description="EF-hand" evidence="4">
    <location>
        <begin position="162"/>
        <end position="197"/>
    </location>
</feature>
<dbReference type="InterPro" id="IPR002048">
    <property type="entry name" value="EF_hand_dom"/>
</dbReference>
<evidence type="ECO:0000313" key="5">
    <source>
        <dbReference type="EMBL" id="CAD7282490.1"/>
    </source>
</evidence>
<dbReference type="PROSITE" id="PS50031">
    <property type="entry name" value="EH"/>
    <property type="match status" value="1"/>
</dbReference>
<evidence type="ECO:0000259" key="4">
    <source>
        <dbReference type="PROSITE" id="PS50222"/>
    </source>
</evidence>
<name>A0A7R9GJA0_9CRUS</name>
<keyword evidence="6" id="KW-1185">Reference proteome</keyword>
<dbReference type="SMART" id="SM00027">
    <property type="entry name" value="EH"/>
    <property type="match status" value="1"/>
</dbReference>